<protein>
    <submittedName>
        <fullName evidence="2">Uncharacterized protein</fullName>
    </submittedName>
</protein>
<gene>
    <name evidence="2" type="ORF">GCM10010448_23510</name>
</gene>
<evidence type="ECO:0000256" key="1">
    <source>
        <dbReference type="SAM" id="MobiDB-lite"/>
    </source>
</evidence>
<reference evidence="3" key="1">
    <citation type="journal article" date="2019" name="Int. J. Syst. Evol. Microbiol.">
        <title>The Global Catalogue of Microorganisms (GCM) 10K type strain sequencing project: providing services to taxonomists for standard genome sequencing and annotation.</title>
        <authorList>
            <consortium name="The Broad Institute Genomics Platform"/>
            <consortium name="The Broad Institute Genome Sequencing Center for Infectious Disease"/>
            <person name="Wu L."/>
            <person name="Ma J."/>
        </authorList>
    </citation>
    <scope>NUCLEOTIDE SEQUENCE [LARGE SCALE GENOMIC DNA]</scope>
    <source>
        <strain evidence="3">JCM 9091</strain>
    </source>
</reference>
<proteinExistence type="predicted"/>
<name>A0ABP6LDL7_9ACTN</name>
<comment type="caution">
    <text evidence="2">The sequence shown here is derived from an EMBL/GenBank/DDBJ whole genome shotgun (WGS) entry which is preliminary data.</text>
</comment>
<evidence type="ECO:0000313" key="3">
    <source>
        <dbReference type="Proteomes" id="UP001501532"/>
    </source>
</evidence>
<dbReference type="EMBL" id="BAAAUF010000018">
    <property type="protein sequence ID" value="GAA3040281.1"/>
    <property type="molecule type" value="Genomic_DNA"/>
</dbReference>
<dbReference type="Proteomes" id="UP001501532">
    <property type="component" value="Unassembled WGS sequence"/>
</dbReference>
<accession>A0ABP6LDL7</accession>
<keyword evidence="3" id="KW-1185">Reference proteome</keyword>
<organism evidence="2 3">
    <name type="scientific">Streptomyces glomeratus</name>
    <dbReference type="NCBI Taxonomy" id="284452"/>
    <lineage>
        <taxon>Bacteria</taxon>
        <taxon>Bacillati</taxon>
        <taxon>Actinomycetota</taxon>
        <taxon>Actinomycetes</taxon>
        <taxon>Kitasatosporales</taxon>
        <taxon>Streptomycetaceae</taxon>
        <taxon>Streptomyces</taxon>
    </lineage>
</organism>
<sequence length="87" mass="8773">MAHAREGTAQPYLGHASQTPADEEIDPPGHATTAQGHTGNTTGHSPTADSQPAEVQPQTVQSPKVERRKSGSPGAAPGGGRAQLTAA</sequence>
<evidence type="ECO:0000313" key="2">
    <source>
        <dbReference type="EMBL" id="GAA3040281.1"/>
    </source>
</evidence>
<feature type="region of interest" description="Disordered" evidence="1">
    <location>
        <begin position="1"/>
        <end position="87"/>
    </location>
</feature>
<feature type="compositionally biased region" description="Polar residues" evidence="1">
    <location>
        <begin position="32"/>
        <end position="50"/>
    </location>
</feature>